<organism evidence="2">
    <name type="scientific">freshwater metagenome</name>
    <dbReference type="NCBI Taxonomy" id="449393"/>
    <lineage>
        <taxon>unclassified sequences</taxon>
        <taxon>metagenomes</taxon>
        <taxon>ecological metagenomes</taxon>
    </lineage>
</organism>
<evidence type="ECO:0000313" key="2">
    <source>
        <dbReference type="EMBL" id="CAB4712164.1"/>
    </source>
</evidence>
<protein>
    <submittedName>
        <fullName evidence="2">Unannotated protein</fullName>
    </submittedName>
</protein>
<name>A0A6J6QYD1_9ZZZZ</name>
<gene>
    <name evidence="2" type="ORF">UFOPK2655_00812</name>
</gene>
<keyword evidence="1" id="KW-0472">Membrane</keyword>
<dbReference type="EMBL" id="CAEZYE010000038">
    <property type="protein sequence ID" value="CAB4712164.1"/>
    <property type="molecule type" value="Genomic_DNA"/>
</dbReference>
<feature type="transmembrane region" description="Helical" evidence="1">
    <location>
        <begin position="69"/>
        <end position="91"/>
    </location>
</feature>
<accession>A0A6J6QYD1</accession>
<proteinExistence type="predicted"/>
<sequence length="104" mass="10664">MIRAILIACALSTSNTLRASGSSPAVTSSPVKSEMLVIPCSDAPIMSDSIARRFLSRQTICMMGSKPCAFIAIAVVVFDACACAAGLSVAFTASNQGAKRAAFS</sequence>
<reference evidence="2" key="1">
    <citation type="submission" date="2020-05" db="EMBL/GenBank/DDBJ databases">
        <authorList>
            <person name="Chiriac C."/>
            <person name="Salcher M."/>
            <person name="Ghai R."/>
            <person name="Kavagutti S V."/>
        </authorList>
    </citation>
    <scope>NUCLEOTIDE SEQUENCE</scope>
</reference>
<keyword evidence="1" id="KW-1133">Transmembrane helix</keyword>
<dbReference type="AlphaFoldDB" id="A0A6J6QYD1"/>
<evidence type="ECO:0000256" key="1">
    <source>
        <dbReference type="SAM" id="Phobius"/>
    </source>
</evidence>
<keyword evidence="1" id="KW-0812">Transmembrane</keyword>